<feature type="compositionally biased region" description="Polar residues" evidence="4">
    <location>
        <begin position="644"/>
        <end position="653"/>
    </location>
</feature>
<reference evidence="6 7" key="1">
    <citation type="submission" date="2017-04" db="EMBL/GenBank/DDBJ databases">
        <title>Draft genome sequence of Marssonina coronaria NL1: causal agent of apple blotch.</title>
        <authorList>
            <person name="Cheng Q."/>
        </authorList>
    </citation>
    <scope>NUCLEOTIDE SEQUENCE [LARGE SCALE GENOMIC DNA]</scope>
    <source>
        <strain evidence="6 7">NL1</strain>
    </source>
</reference>
<dbReference type="PANTHER" id="PTHR15321:SF3">
    <property type="entry name" value="TP53-BINDING PROTEIN 1"/>
    <property type="match status" value="1"/>
</dbReference>
<dbReference type="SMART" id="SM00292">
    <property type="entry name" value="BRCT"/>
    <property type="match status" value="1"/>
</dbReference>
<sequence length="1296" mass="140269">MFRTIHAEEKATIEGDNQEYDTQQFIALEGLLFLSSPAEQNPQPNTPEPNLGASAIASYATTKLYTRYLEEVQHESNHKGRRGEDEDRRDDIDIETRHRYVDPGEDVIHKADLQGKSNPRPLSTKSDRLGPRPPFVTARKQPVNLGPGCPYTSVPPQPKLLHRRDSKGRLRPFTTEGQAYNLPDLDQRLETERAQAMDESTQKSSMSLTQENPAWVNDQYNIQEVLGIENPSTATPDDEDPPAEQPFLTYDRHDPRTQSTACTYEENDTGHIALEFNPESEPMDGVEEQSQDASYAPVIQSKNHSFEPKTPAPPVNPFQQKGSVMKGFELFDATQPSSIGQHIASPTSSRPSPDVCNDYSSPPKRQTPFVPSSPLGALHDVDEPASKFNNTTPLQSSVRNVLCRSLSVGNTCLGNARHAPAFNTRPRSFQNPEPRAYVSMKESQERRQSEQVGVESEPSGSGDDSDIESIPRKKKRDKQIHREIASVAPISRKRMSSSVPRSSVPRSSAPPSSIPVEVPSTGHRKGSIQEARISQCTGHDARYTQDGDVIADSQANGLNTAPSTARQPTQTPTGSQRLPHARVTEREVVPVIASFRAEVPAPDDDDTKEEEEPTMEAAVSEPFSKPGLSGPDSPTPEPILPLQKLSSNLQTPNKDYDTVPETSPLEGLRPLRDIASISFSELDSNSSLLENLPGFTQDIDFDNAMKNKTSPKPPPSRASSLQFRASSNVSKTSGSPVDSRGVCNISSSALSSLPSSIVEPAQDPVGTAADQSESRMNDSAEQVPVQTPQESTDMNQACETSREERAEETPLELSEHMSGDAVGVLLSEERREAVGGETAAIPQPNAVSMLDEVTKPLPITLGGMPVLNAATGKSLSQKRGKSGRAATTNLSRVSSRVTKVTAASTSSTTPNTASKTTLRGKATPNTDLTAEASTAKQPLVKAATKAVSKSQKIRTKAAAKAATKAADFVQTPVNGASSALTKRTMKRVTGVEEVLPTRSSKRQSIVKDMSPDPLALSCPTATRSVGSLGLFEKMSFAVSYVSNEREKDDVTKLIFENGGRILPDGFDSLFEAAKPAEDLALSSSAKTVGFTALIADEHSRKAKYMQALALGLPCISGHWITACVGKNSLVDWSPYLLCAGQSSILGNAHKSRILRPYPAAAANLENVFANRDKLLDGKSVLLITGKGKTQDKRKAYSFLARALGPARIGQVVDYQEARKKLSDEQEWDMLYVDTHEKAAETAVFGTPGAVSSSASTKRKRGPTPSVVDDSPAPKRIRIISDETMIQSLILGQLLDG</sequence>
<feature type="compositionally biased region" description="Polar residues" evidence="4">
    <location>
        <begin position="338"/>
        <end position="351"/>
    </location>
</feature>
<organism evidence="6 7">
    <name type="scientific">Diplocarpon coronariae</name>
    <dbReference type="NCBI Taxonomy" id="2795749"/>
    <lineage>
        <taxon>Eukaryota</taxon>
        <taxon>Fungi</taxon>
        <taxon>Dikarya</taxon>
        <taxon>Ascomycota</taxon>
        <taxon>Pezizomycotina</taxon>
        <taxon>Leotiomycetes</taxon>
        <taxon>Helotiales</taxon>
        <taxon>Drepanopezizaceae</taxon>
        <taxon>Diplocarpon</taxon>
    </lineage>
</organism>
<accession>A0A218Z972</accession>
<dbReference type="PANTHER" id="PTHR15321">
    <property type="entry name" value="TUMOR SUPPRESSOR P53-BINDING PROTEIN 1"/>
    <property type="match status" value="1"/>
</dbReference>
<feature type="compositionally biased region" description="Basic and acidic residues" evidence="4">
    <location>
        <begin position="70"/>
        <end position="113"/>
    </location>
</feature>
<dbReference type="InterPro" id="IPR047252">
    <property type="entry name" value="TP53BP1-like"/>
</dbReference>
<feature type="compositionally biased region" description="Low complexity" evidence="4">
    <location>
        <begin position="496"/>
        <end position="516"/>
    </location>
</feature>
<evidence type="ECO:0000256" key="4">
    <source>
        <dbReference type="SAM" id="MobiDB-lite"/>
    </source>
</evidence>
<feature type="region of interest" description="Disordered" evidence="4">
    <location>
        <begin position="230"/>
        <end position="256"/>
    </location>
</feature>
<feature type="compositionally biased region" description="Polar residues" evidence="4">
    <location>
        <begin position="779"/>
        <end position="796"/>
    </location>
</feature>
<dbReference type="InterPro" id="IPR001357">
    <property type="entry name" value="BRCT_dom"/>
</dbReference>
<comment type="subcellular location">
    <subcellularLocation>
        <location evidence="1">Nucleus</location>
    </subcellularLocation>
</comment>
<feature type="compositionally biased region" description="Acidic residues" evidence="4">
    <location>
        <begin position="601"/>
        <end position="614"/>
    </location>
</feature>
<feature type="compositionally biased region" description="Acidic residues" evidence="4">
    <location>
        <begin position="281"/>
        <end position="290"/>
    </location>
</feature>
<evidence type="ECO:0000313" key="6">
    <source>
        <dbReference type="EMBL" id="OWP04282.1"/>
    </source>
</evidence>
<gene>
    <name evidence="6" type="ORF">B2J93_9350</name>
</gene>
<evidence type="ECO:0000256" key="2">
    <source>
        <dbReference type="ARBA" id="ARBA00022763"/>
    </source>
</evidence>
<feature type="region of interest" description="Disordered" evidence="4">
    <location>
        <begin position="275"/>
        <end position="294"/>
    </location>
</feature>
<dbReference type="STRING" id="503106.A0A218Z972"/>
<feature type="region of interest" description="Disordered" evidence="4">
    <location>
        <begin position="1245"/>
        <end position="1271"/>
    </location>
</feature>
<dbReference type="OrthoDB" id="129353at2759"/>
<dbReference type="CDD" id="cd17745">
    <property type="entry name" value="BRCT_p53bp1_rpt1"/>
    <property type="match status" value="1"/>
</dbReference>
<dbReference type="SUPFAM" id="SSF52113">
    <property type="entry name" value="BRCT domain"/>
    <property type="match status" value="1"/>
</dbReference>
<feature type="region of interest" description="Disordered" evidence="4">
    <location>
        <begin position="70"/>
        <end position="162"/>
    </location>
</feature>
<evidence type="ECO:0000256" key="1">
    <source>
        <dbReference type="ARBA" id="ARBA00004123"/>
    </source>
</evidence>
<feature type="compositionally biased region" description="Polar residues" evidence="4">
    <location>
        <begin position="115"/>
        <end position="124"/>
    </location>
</feature>
<name>A0A218Z972_9HELO</name>
<dbReference type="Proteomes" id="UP000242519">
    <property type="component" value="Unassembled WGS sequence"/>
</dbReference>
<keyword evidence="2" id="KW-0227">DNA damage</keyword>
<feature type="region of interest" description="Disordered" evidence="4">
    <location>
        <begin position="552"/>
        <end position="667"/>
    </location>
</feature>
<dbReference type="Gene3D" id="3.40.50.10190">
    <property type="entry name" value="BRCT domain"/>
    <property type="match status" value="1"/>
</dbReference>
<feature type="region of interest" description="Disordered" evidence="4">
    <location>
        <begin position="700"/>
        <end position="741"/>
    </location>
</feature>
<dbReference type="GO" id="GO:0045944">
    <property type="term" value="P:positive regulation of transcription by RNA polymerase II"/>
    <property type="evidence" value="ECO:0007669"/>
    <property type="project" value="TreeGrafter"/>
</dbReference>
<feature type="compositionally biased region" description="Low complexity" evidence="4">
    <location>
        <begin position="900"/>
        <end position="917"/>
    </location>
</feature>
<feature type="compositionally biased region" description="Low complexity" evidence="4">
    <location>
        <begin position="450"/>
        <end position="462"/>
    </location>
</feature>
<feature type="domain" description="BRCT" evidence="5">
    <location>
        <begin position="1026"/>
        <end position="1137"/>
    </location>
</feature>
<protein>
    <recommendedName>
        <fullName evidence="5">BRCT domain-containing protein</fullName>
    </recommendedName>
</protein>
<feature type="compositionally biased region" description="Polar residues" evidence="4">
    <location>
        <begin position="717"/>
        <end position="736"/>
    </location>
</feature>
<feature type="region of interest" description="Disordered" evidence="4">
    <location>
        <begin position="36"/>
        <end position="55"/>
    </location>
</feature>
<evidence type="ECO:0000259" key="5">
    <source>
        <dbReference type="PROSITE" id="PS50172"/>
    </source>
</evidence>
<keyword evidence="7" id="KW-1185">Reference proteome</keyword>
<feature type="region of interest" description="Disordered" evidence="4">
    <location>
        <begin position="437"/>
        <end position="530"/>
    </location>
</feature>
<dbReference type="EMBL" id="MZNU01000116">
    <property type="protein sequence ID" value="OWP04282.1"/>
    <property type="molecule type" value="Genomic_DNA"/>
</dbReference>
<dbReference type="InterPro" id="IPR047250">
    <property type="entry name" value="BRCT_p53bp1-like_rpt2"/>
</dbReference>
<dbReference type="InParanoid" id="A0A218Z972"/>
<dbReference type="CDD" id="cd17724">
    <property type="entry name" value="BRCT_p53bp1_rpt2"/>
    <property type="match status" value="1"/>
</dbReference>
<feature type="compositionally biased region" description="Polar residues" evidence="4">
    <location>
        <begin position="553"/>
        <end position="576"/>
    </location>
</feature>
<feature type="region of interest" description="Disordered" evidence="4">
    <location>
        <begin position="338"/>
        <end position="392"/>
    </location>
</feature>
<proteinExistence type="predicted"/>
<keyword evidence="3" id="KW-0539">Nucleus</keyword>
<feature type="region of interest" description="Disordered" evidence="4">
    <location>
        <begin position="754"/>
        <end position="796"/>
    </location>
</feature>
<evidence type="ECO:0000256" key="3">
    <source>
        <dbReference type="ARBA" id="ARBA00023242"/>
    </source>
</evidence>
<comment type="caution">
    <text evidence="6">The sequence shown here is derived from an EMBL/GenBank/DDBJ whole genome shotgun (WGS) entry which is preliminary data.</text>
</comment>
<dbReference type="PROSITE" id="PS50172">
    <property type="entry name" value="BRCT"/>
    <property type="match status" value="1"/>
</dbReference>
<dbReference type="Pfam" id="PF00533">
    <property type="entry name" value="BRCT"/>
    <property type="match status" value="1"/>
</dbReference>
<dbReference type="InterPro" id="IPR036420">
    <property type="entry name" value="BRCT_dom_sf"/>
</dbReference>
<dbReference type="InterPro" id="IPR047249">
    <property type="entry name" value="BRCT_p53bp1-like_rpt1"/>
</dbReference>
<dbReference type="GO" id="GO:0000077">
    <property type="term" value="P:DNA damage checkpoint signaling"/>
    <property type="evidence" value="ECO:0007669"/>
    <property type="project" value="TreeGrafter"/>
</dbReference>
<dbReference type="GO" id="GO:0042393">
    <property type="term" value="F:histone binding"/>
    <property type="evidence" value="ECO:0007669"/>
    <property type="project" value="TreeGrafter"/>
</dbReference>
<dbReference type="GO" id="GO:0005634">
    <property type="term" value="C:nucleus"/>
    <property type="evidence" value="ECO:0007669"/>
    <property type="project" value="UniProtKB-SubCell"/>
</dbReference>
<evidence type="ECO:0000313" key="7">
    <source>
        <dbReference type="Proteomes" id="UP000242519"/>
    </source>
</evidence>
<feature type="region of interest" description="Disordered" evidence="4">
    <location>
        <begin position="900"/>
        <end position="927"/>
    </location>
</feature>